<gene>
    <name evidence="2" type="ORF">PCC79_06850</name>
</gene>
<proteinExistence type="predicted"/>
<name>A0ABZ3CBD8_9ACTN</name>
<dbReference type="Proteomes" id="UP001434337">
    <property type="component" value="Chromosome"/>
</dbReference>
<sequence length="75" mass="8100">MSSRTDAAFGALADRVDATTPSAQPRTPWCFVDGVLPGVIAQWTNLGGEWEALVAYVKDGELRTATLPARRLTPR</sequence>
<keyword evidence="3" id="KW-1185">Reference proteome</keyword>
<evidence type="ECO:0000313" key="3">
    <source>
        <dbReference type="Proteomes" id="UP001434337"/>
    </source>
</evidence>
<evidence type="ECO:0000313" key="2">
    <source>
        <dbReference type="EMBL" id="WZW99900.1"/>
    </source>
</evidence>
<reference evidence="2 3" key="1">
    <citation type="journal article" date="2023" name="Environ Microbiome">
        <title>A coral-associated actinobacterium mitigates coral bleaching under heat stress.</title>
        <authorList>
            <person name="Li J."/>
            <person name="Zou Y."/>
            <person name="Li Q."/>
            <person name="Zhang J."/>
            <person name="Bourne D.G."/>
            <person name="Lyu Y."/>
            <person name="Liu C."/>
            <person name="Zhang S."/>
        </authorList>
    </citation>
    <scope>NUCLEOTIDE SEQUENCE [LARGE SCALE GENOMIC DNA]</scope>
    <source>
        <strain evidence="2 3">SCSIO 13291</strain>
    </source>
</reference>
<evidence type="ECO:0000256" key="1">
    <source>
        <dbReference type="SAM" id="MobiDB-lite"/>
    </source>
</evidence>
<organism evidence="2 3">
    <name type="scientific">Propioniciclava soli</name>
    <dbReference type="NCBI Taxonomy" id="2775081"/>
    <lineage>
        <taxon>Bacteria</taxon>
        <taxon>Bacillati</taxon>
        <taxon>Actinomycetota</taxon>
        <taxon>Actinomycetes</taxon>
        <taxon>Propionibacteriales</taxon>
        <taxon>Propionibacteriaceae</taxon>
        <taxon>Propioniciclava</taxon>
    </lineage>
</organism>
<feature type="region of interest" description="Disordered" evidence="1">
    <location>
        <begin position="1"/>
        <end position="23"/>
    </location>
</feature>
<accession>A0ABZ3CBD8</accession>
<protein>
    <submittedName>
        <fullName evidence="2">Uncharacterized protein</fullName>
    </submittedName>
</protein>
<dbReference type="RefSeq" id="WP_232548180.1">
    <property type="nucleotide sequence ID" value="NZ_CP115965.1"/>
</dbReference>
<dbReference type="EMBL" id="CP115965">
    <property type="protein sequence ID" value="WZW99900.1"/>
    <property type="molecule type" value="Genomic_DNA"/>
</dbReference>